<evidence type="ECO:0008006" key="3">
    <source>
        <dbReference type="Google" id="ProtNLM"/>
    </source>
</evidence>
<protein>
    <recommendedName>
        <fullName evidence="3">Aspartate/glutamate racemase family protein</fullName>
    </recommendedName>
</protein>
<dbReference type="RefSeq" id="XP_056480687.1">
    <property type="nucleotide sequence ID" value="XM_056638698.1"/>
</dbReference>
<sequence>MAESQPPLGFIAIDVVLHRPPGDPFNEATWPFPIIREKANDSTESQVVSGSSYSKDFIDRFVDAGQRLADRGAVGIITSCGFLAMAQPELAARLPVPVATSALIQVPSILSILPADRGVGIITFDAGRLSNTHLERLQHRPISLLYTRSNIRRPTPETYSEW</sequence>
<keyword evidence="2" id="KW-1185">Reference proteome</keyword>
<accession>A0A9W9S1S0</accession>
<proteinExistence type="predicted"/>
<gene>
    <name evidence="1" type="ORF">N7509_014061</name>
</gene>
<dbReference type="AlphaFoldDB" id="A0A9W9S1S0"/>
<comment type="caution">
    <text evidence="1">The sequence shown here is derived from an EMBL/GenBank/DDBJ whole genome shotgun (WGS) entry which is preliminary data.</text>
</comment>
<dbReference type="OrthoDB" id="412093at2759"/>
<evidence type="ECO:0000313" key="1">
    <source>
        <dbReference type="EMBL" id="KAJ5369449.1"/>
    </source>
</evidence>
<reference evidence="1" key="2">
    <citation type="journal article" date="2023" name="IMA Fungus">
        <title>Comparative genomic study of the Penicillium genus elucidates a diverse pangenome and 15 lateral gene transfer events.</title>
        <authorList>
            <person name="Petersen C."/>
            <person name="Sorensen T."/>
            <person name="Nielsen M.R."/>
            <person name="Sondergaard T.E."/>
            <person name="Sorensen J.L."/>
            <person name="Fitzpatrick D.A."/>
            <person name="Frisvad J.C."/>
            <person name="Nielsen K.L."/>
        </authorList>
    </citation>
    <scope>NUCLEOTIDE SEQUENCE</scope>
    <source>
        <strain evidence="1">IBT 29677</strain>
    </source>
</reference>
<name>A0A9W9S1S0_9EURO</name>
<dbReference type="EMBL" id="JAPZBU010000013">
    <property type="protein sequence ID" value="KAJ5369449.1"/>
    <property type="molecule type" value="Genomic_DNA"/>
</dbReference>
<organism evidence="1 2">
    <name type="scientific">Penicillium cosmopolitanum</name>
    <dbReference type="NCBI Taxonomy" id="1131564"/>
    <lineage>
        <taxon>Eukaryota</taxon>
        <taxon>Fungi</taxon>
        <taxon>Dikarya</taxon>
        <taxon>Ascomycota</taxon>
        <taxon>Pezizomycotina</taxon>
        <taxon>Eurotiomycetes</taxon>
        <taxon>Eurotiomycetidae</taxon>
        <taxon>Eurotiales</taxon>
        <taxon>Aspergillaceae</taxon>
        <taxon>Penicillium</taxon>
    </lineage>
</organism>
<evidence type="ECO:0000313" key="2">
    <source>
        <dbReference type="Proteomes" id="UP001147747"/>
    </source>
</evidence>
<dbReference type="GeneID" id="81377678"/>
<reference evidence="1" key="1">
    <citation type="submission" date="2022-12" db="EMBL/GenBank/DDBJ databases">
        <authorList>
            <person name="Petersen C."/>
        </authorList>
    </citation>
    <scope>NUCLEOTIDE SEQUENCE</scope>
    <source>
        <strain evidence="1">IBT 29677</strain>
    </source>
</reference>
<dbReference type="Proteomes" id="UP001147747">
    <property type="component" value="Unassembled WGS sequence"/>
</dbReference>